<sequence>DALLQGALLEALWDFGGGAAALPRRVLRASEDPRLFYAYARGLWARGDVAAARALLLKLCAAGAPGAAAPGADVRVALGWWHLELQSDPEGPMPPRAFRVLHALAMGSFGAAVLDDAPLGGDVGMKGLQAARRLPELLPRCSKTDASGCHLLLSSHHAVLVATCALSARSSPRRALELLLAEAPAVAAGGAGVPPGQPARGEEERCWSAAAGMVIELLGRSPTASPGLVREAVWAALARRPRSPWLLRALAASHLRHGSVAGLRRAMDRALGIHRPPALLPPEGSAAEALQVALLAEMACGPGHRSAERLTRRARRGARQQRAGGGARRAARAVVGASLGALIRNWGPVGPLVRHGDGALRAQGGAQGSPSLLLRQVIALPPAAREEPLGGPPAPGPAPKVEAPGGRPASEGGRAPSSSRRSRSVDELGLGAGSVGARGSLWDGAAGHQTWHQRPSSKAMVQEPEGRPRERARNVMLGCRFDDDAAGHSSFARQGRADSARLATARKRIDIIREPDPAGAPLSIAGPGREANFLIEADTGKKYGRAKFFDSAHTKRCTTEIEYRGKMKMAPLERSKIWDVVFRREGRDDGVGYRKAQVDGAAGLQGGDRINFKEIQMGRKAKPDHLLSNQPVANLLHHHAGPEDGRQSLQRSASAPPEPGERTPVFVPYTRLVGSKSWWPCICVLGIPSSHDDGLFVRPLQIWERFLITLPFLPSPVREAEFASCECSCLSRPHFPCELLGAGVAFVSGLLLCWSWHGSSTIPAEAPRGSDRGPAACIRCASCGRASAGTGRGGSLHKEGVPRGSRGAACLRLSRACGRLRRGAPCAPL</sequence>
<feature type="region of interest" description="Disordered" evidence="1">
    <location>
        <begin position="636"/>
        <end position="662"/>
    </location>
</feature>
<proteinExistence type="predicted"/>
<feature type="region of interest" description="Disordered" evidence="1">
    <location>
        <begin position="305"/>
        <end position="330"/>
    </location>
</feature>
<keyword evidence="3" id="KW-1185">Reference proteome</keyword>
<organism evidence="2 3">
    <name type="scientific">Prorocentrum cordatum</name>
    <dbReference type="NCBI Taxonomy" id="2364126"/>
    <lineage>
        <taxon>Eukaryota</taxon>
        <taxon>Sar</taxon>
        <taxon>Alveolata</taxon>
        <taxon>Dinophyceae</taxon>
        <taxon>Prorocentrales</taxon>
        <taxon>Prorocentraceae</taxon>
        <taxon>Prorocentrum</taxon>
    </lineage>
</organism>
<feature type="non-terminal residue" evidence="2">
    <location>
        <position position="1"/>
    </location>
</feature>
<reference evidence="2" key="1">
    <citation type="submission" date="2023-10" db="EMBL/GenBank/DDBJ databases">
        <authorList>
            <person name="Chen Y."/>
            <person name="Shah S."/>
            <person name="Dougan E. K."/>
            <person name="Thang M."/>
            <person name="Chan C."/>
        </authorList>
    </citation>
    <scope>NUCLEOTIDE SEQUENCE [LARGE SCALE GENOMIC DNA]</scope>
</reference>
<feature type="region of interest" description="Disordered" evidence="1">
    <location>
        <begin position="439"/>
        <end position="469"/>
    </location>
</feature>
<comment type="caution">
    <text evidence="2">The sequence shown here is derived from an EMBL/GenBank/DDBJ whole genome shotgun (WGS) entry which is preliminary data.</text>
</comment>
<dbReference type="Proteomes" id="UP001189429">
    <property type="component" value="Unassembled WGS sequence"/>
</dbReference>
<feature type="region of interest" description="Disordered" evidence="1">
    <location>
        <begin position="384"/>
        <end position="427"/>
    </location>
</feature>
<gene>
    <name evidence="2" type="ORF">PCOR1329_LOCUS36705</name>
</gene>
<evidence type="ECO:0000256" key="1">
    <source>
        <dbReference type="SAM" id="MobiDB-lite"/>
    </source>
</evidence>
<accession>A0ABN9T8S8</accession>
<evidence type="ECO:0000313" key="2">
    <source>
        <dbReference type="EMBL" id="CAK0841533.1"/>
    </source>
</evidence>
<dbReference type="EMBL" id="CAUYUJ010014461">
    <property type="protein sequence ID" value="CAK0841533.1"/>
    <property type="molecule type" value="Genomic_DNA"/>
</dbReference>
<protein>
    <submittedName>
        <fullName evidence="2">Uncharacterized protein</fullName>
    </submittedName>
</protein>
<name>A0ABN9T8S8_9DINO</name>
<evidence type="ECO:0000313" key="3">
    <source>
        <dbReference type="Proteomes" id="UP001189429"/>
    </source>
</evidence>